<dbReference type="EMBL" id="DTBE01000015">
    <property type="protein sequence ID" value="HGQ59209.1"/>
    <property type="molecule type" value="Genomic_DNA"/>
</dbReference>
<sequence length="98" mass="11439">MLYITLILNRNIVSELVEELFEILIHILRERYGVSVFIRKVYDNSIEYPRLIVNDYEPVVINEPPPLEVLLKVLLAIDKFNELTITNGVENAYSESFV</sequence>
<name>A0A7C4JLK5_STAMA</name>
<reference evidence="2" key="1">
    <citation type="journal article" date="2020" name="mSystems">
        <title>Genome- and Community-Level Interaction Insights into Carbon Utilization and Element Cycling Functions of Hydrothermarchaeota in Hydrothermal Sediment.</title>
        <authorList>
            <person name="Zhou Z."/>
            <person name="Liu Y."/>
            <person name="Xu W."/>
            <person name="Pan J."/>
            <person name="Luo Z.H."/>
            <person name="Li M."/>
        </authorList>
    </citation>
    <scope>NUCLEOTIDE SEQUENCE [LARGE SCALE GENOMIC DNA]</scope>
    <source>
        <strain evidence="1">SpSt-638</strain>
        <strain evidence="2">SpSt-648</strain>
    </source>
</reference>
<accession>A0A7C4JLK5</accession>
<dbReference type="EMBL" id="DTBP01000010">
    <property type="protein sequence ID" value="HGQ73617.1"/>
    <property type="molecule type" value="Genomic_DNA"/>
</dbReference>
<protein>
    <submittedName>
        <fullName evidence="2">Uncharacterized protein</fullName>
    </submittedName>
</protein>
<evidence type="ECO:0000313" key="1">
    <source>
        <dbReference type="EMBL" id="HGQ59209.1"/>
    </source>
</evidence>
<gene>
    <name evidence="1" type="ORF">ENU09_00565</name>
    <name evidence="2" type="ORF">ENU20_00860</name>
</gene>
<comment type="caution">
    <text evidence="2">The sequence shown here is derived from an EMBL/GenBank/DDBJ whole genome shotgun (WGS) entry which is preliminary data.</text>
</comment>
<evidence type="ECO:0000313" key="2">
    <source>
        <dbReference type="EMBL" id="HGQ73617.1"/>
    </source>
</evidence>
<organism evidence="2">
    <name type="scientific">Staphylothermus marinus</name>
    <dbReference type="NCBI Taxonomy" id="2280"/>
    <lineage>
        <taxon>Archaea</taxon>
        <taxon>Thermoproteota</taxon>
        <taxon>Thermoprotei</taxon>
        <taxon>Desulfurococcales</taxon>
        <taxon>Desulfurococcaceae</taxon>
        <taxon>Staphylothermus</taxon>
    </lineage>
</organism>
<proteinExistence type="predicted"/>
<dbReference type="AlphaFoldDB" id="A0A7C4JLK5"/>